<evidence type="ECO:0000256" key="2">
    <source>
        <dbReference type="ARBA" id="ARBA00022771"/>
    </source>
</evidence>
<gene>
    <name evidence="7" type="ORF">KSP39_PZI006762</name>
</gene>
<dbReference type="EMBL" id="JBBWWQ010000005">
    <property type="protein sequence ID" value="KAK8947403.1"/>
    <property type="molecule type" value="Genomic_DNA"/>
</dbReference>
<keyword evidence="3" id="KW-0862">Zinc</keyword>
<organism evidence="7 8">
    <name type="scientific">Platanthera zijinensis</name>
    <dbReference type="NCBI Taxonomy" id="2320716"/>
    <lineage>
        <taxon>Eukaryota</taxon>
        <taxon>Viridiplantae</taxon>
        <taxon>Streptophyta</taxon>
        <taxon>Embryophyta</taxon>
        <taxon>Tracheophyta</taxon>
        <taxon>Spermatophyta</taxon>
        <taxon>Magnoliopsida</taxon>
        <taxon>Liliopsida</taxon>
        <taxon>Asparagales</taxon>
        <taxon>Orchidaceae</taxon>
        <taxon>Orchidoideae</taxon>
        <taxon>Orchideae</taxon>
        <taxon>Orchidinae</taxon>
        <taxon>Platanthera</taxon>
    </lineage>
</organism>
<dbReference type="InterPro" id="IPR006564">
    <property type="entry name" value="Znf_PMZ"/>
</dbReference>
<dbReference type="SMART" id="SM00575">
    <property type="entry name" value="ZnF_PMZ"/>
    <property type="match status" value="1"/>
</dbReference>
<dbReference type="Pfam" id="PF04434">
    <property type="entry name" value="SWIM"/>
    <property type="match status" value="1"/>
</dbReference>
<feature type="domain" description="SWIM-type" evidence="6">
    <location>
        <begin position="701"/>
        <end position="733"/>
    </location>
</feature>
<evidence type="ECO:0000256" key="4">
    <source>
        <dbReference type="PROSITE-ProRule" id="PRU00325"/>
    </source>
</evidence>
<evidence type="ECO:0000313" key="8">
    <source>
        <dbReference type="Proteomes" id="UP001418222"/>
    </source>
</evidence>
<dbReference type="PANTHER" id="PTHR31973:SF187">
    <property type="entry name" value="MUTATOR TRANSPOSASE MUDRA PROTEIN"/>
    <property type="match status" value="1"/>
</dbReference>
<reference evidence="7 8" key="1">
    <citation type="journal article" date="2022" name="Nat. Plants">
        <title>Genomes of leafy and leafless Platanthera orchids illuminate the evolution of mycoheterotrophy.</title>
        <authorList>
            <person name="Li M.H."/>
            <person name="Liu K.W."/>
            <person name="Li Z."/>
            <person name="Lu H.C."/>
            <person name="Ye Q.L."/>
            <person name="Zhang D."/>
            <person name="Wang J.Y."/>
            <person name="Li Y.F."/>
            <person name="Zhong Z.M."/>
            <person name="Liu X."/>
            <person name="Yu X."/>
            <person name="Liu D.K."/>
            <person name="Tu X.D."/>
            <person name="Liu B."/>
            <person name="Hao Y."/>
            <person name="Liao X.Y."/>
            <person name="Jiang Y.T."/>
            <person name="Sun W.H."/>
            <person name="Chen J."/>
            <person name="Chen Y.Q."/>
            <person name="Ai Y."/>
            <person name="Zhai J.W."/>
            <person name="Wu S.S."/>
            <person name="Zhou Z."/>
            <person name="Hsiao Y.Y."/>
            <person name="Wu W.L."/>
            <person name="Chen Y.Y."/>
            <person name="Lin Y.F."/>
            <person name="Hsu J.L."/>
            <person name="Li C.Y."/>
            <person name="Wang Z.W."/>
            <person name="Zhao X."/>
            <person name="Zhong W.Y."/>
            <person name="Ma X.K."/>
            <person name="Ma L."/>
            <person name="Huang J."/>
            <person name="Chen G.Z."/>
            <person name="Huang M.Z."/>
            <person name="Huang L."/>
            <person name="Peng D.H."/>
            <person name="Luo Y.B."/>
            <person name="Zou S.Q."/>
            <person name="Chen S.P."/>
            <person name="Lan S."/>
            <person name="Tsai W.C."/>
            <person name="Van de Peer Y."/>
            <person name="Liu Z.J."/>
        </authorList>
    </citation>
    <scope>NUCLEOTIDE SEQUENCE [LARGE SCALE GENOMIC DNA]</scope>
    <source>
        <strain evidence="7">Lor287</strain>
    </source>
</reference>
<evidence type="ECO:0000259" key="6">
    <source>
        <dbReference type="PROSITE" id="PS50966"/>
    </source>
</evidence>
<evidence type="ECO:0000256" key="3">
    <source>
        <dbReference type="ARBA" id="ARBA00022833"/>
    </source>
</evidence>
<dbReference type="AlphaFoldDB" id="A0AAP0GAE9"/>
<accession>A0AAP0GAE9</accession>
<keyword evidence="5" id="KW-0812">Transmembrane</keyword>
<proteinExistence type="predicted"/>
<dbReference type="Pfam" id="PF10551">
    <property type="entry name" value="MULE"/>
    <property type="match status" value="1"/>
</dbReference>
<keyword evidence="1" id="KW-0479">Metal-binding</keyword>
<sequence length="893" mass="102723">MILSLTSSIEIRLCVFFLGGVEYFIFFFACKRTMWIVRANDTIDCAPYMSFEVSLFTIRLHHSGSFMGSTNITYVPDVISYVDYCNCDEIMLHDLHEIAMQLGHNGWVRFFACLSGHGDCSNLVLLDTDADVKGLIQYINIKREVDVYIDTVIDQVVSVSDDITPIIELHNYSDSISNEEDTDDTDSTFTDGFQDGDYDSDDLQFDENIDESIEWVGVKEPTPKIGQSSFIATTNPKKSSSTHYQIYEGDAGNSGFEFQVGQCFNTSQDFRDAVRTYTNMQGRPIKFTKNCSDKVQVTCECGWVMYAAFISKNDHTFQVKTIKGEHTCYRTSSSKHCTSDFLAKKYQHHLRSNPEWPVNSMQETMQMENRTSLSIWKMYRVKKHANKIIHGTELEQYARLWDYCEELRLSNPNTTVKLQCKQVPGYEACVFKRLYICWGALKLGFIAGCRQIIGLDGTHLKTSTGGVLLCAVGIDGNNGMYPIAYAMVLRENRKSWQWFISLLMQDLNIINNYAWTIISDKQKGLIRAVEELLPNAEHRFCLRHMYSNFKQQHKGLQLKSLLWKAASSARLVDFNMEMKKLKECNISAYEWVRARDPKNWARSHFSTWTKCDMLLNNLCECFNNVILKARDKPIITMLEIIRIIMMKRMHTQRDKIFKSSGDICPTIQKILENNKRGVQDYILEWNGKEKFEVKGWAGDTWLVDLMSNSCTCKKWDLSGIPCVHAIACIFFKREKVEDYVDYWYKKTTFLKSYDYMLNPIKGQGEWPQCNLNLVVPWKVKPKLPGRPSKHARRQDEEELSNMKYGLNRRDTKYACSKCGVVGHNKKSCGQSSKITEPPLPTTSTSRLKLSVKKKTARSSVEVDSIAEHEVLSGPSHSTFAGEKGDYEDYTRYI</sequence>
<dbReference type="PROSITE" id="PS50966">
    <property type="entry name" value="ZF_SWIM"/>
    <property type="match status" value="1"/>
</dbReference>
<dbReference type="PANTHER" id="PTHR31973">
    <property type="entry name" value="POLYPROTEIN, PUTATIVE-RELATED"/>
    <property type="match status" value="1"/>
</dbReference>
<dbReference type="InterPro" id="IPR018289">
    <property type="entry name" value="MULE_transposase_dom"/>
</dbReference>
<feature type="transmembrane region" description="Helical" evidence="5">
    <location>
        <begin position="12"/>
        <end position="29"/>
    </location>
</feature>
<evidence type="ECO:0000256" key="5">
    <source>
        <dbReference type="SAM" id="Phobius"/>
    </source>
</evidence>
<keyword evidence="8" id="KW-1185">Reference proteome</keyword>
<keyword evidence="5" id="KW-0472">Membrane</keyword>
<name>A0AAP0GAE9_9ASPA</name>
<keyword evidence="2 4" id="KW-0863">Zinc-finger</keyword>
<dbReference type="Pfam" id="PF26130">
    <property type="entry name" value="PB1-like"/>
    <property type="match status" value="1"/>
</dbReference>
<evidence type="ECO:0000256" key="1">
    <source>
        <dbReference type="ARBA" id="ARBA00022723"/>
    </source>
</evidence>
<evidence type="ECO:0000313" key="7">
    <source>
        <dbReference type="EMBL" id="KAK8947403.1"/>
    </source>
</evidence>
<dbReference type="Proteomes" id="UP001418222">
    <property type="component" value="Unassembled WGS sequence"/>
</dbReference>
<comment type="caution">
    <text evidence="7">The sequence shown here is derived from an EMBL/GenBank/DDBJ whole genome shotgun (WGS) entry which is preliminary data.</text>
</comment>
<dbReference type="GO" id="GO:0008270">
    <property type="term" value="F:zinc ion binding"/>
    <property type="evidence" value="ECO:0007669"/>
    <property type="project" value="UniProtKB-KW"/>
</dbReference>
<keyword evidence="5" id="KW-1133">Transmembrane helix</keyword>
<dbReference type="InterPro" id="IPR007527">
    <property type="entry name" value="Znf_SWIM"/>
</dbReference>
<protein>
    <recommendedName>
        <fullName evidence="6">SWIM-type domain-containing protein</fullName>
    </recommendedName>
</protein>
<dbReference type="InterPro" id="IPR058594">
    <property type="entry name" value="PB1-like_dom_pln"/>
</dbReference>